<keyword evidence="2" id="KW-1185">Reference proteome</keyword>
<organism evidence="1 2">
    <name type="scientific">Hymenobacter ginsengisoli</name>
    <dbReference type="NCBI Taxonomy" id="1051626"/>
    <lineage>
        <taxon>Bacteria</taxon>
        <taxon>Pseudomonadati</taxon>
        <taxon>Bacteroidota</taxon>
        <taxon>Cytophagia</taxon>
        <taxon>Cytophagales</taxon>
        <taxon>Hymenobacteraceae</taxon>
        <taxon>Hymenobacter</taxon>
    </lineage>
</organism>
<evidence type="ECO:0000313" key="2">
    <source>
        <dbReference type="Proteomes" id="UP001501243"/>
    </source>
</evidence>
<reference evidence="2" key="1">
    <citation type="journal article" date="2019" name="Int. J. Syst. Evol. Microbiol.">
        <title>The Global Catalogue of Microorganisms (GCM) 10K type strain sequencing project: providing services to taxonomists for standard genome sequencing and annotation.</title>
        <authorList>
            <consortium name="The Broad Institute Genomics Platform"/>
            <consortium name="The Broad Institute Genome Sequencing Center for Infectious Disease"/>
            <person name="Wu L."/>
            <person name="Ma J."/>
        </authorList>
    </citation>
    <scope>NUCLEOTIDE SEQUENCE [LARGE SCALE GENOMIC DNA]</scope>
    <source>
        <strain evidence="2">JCM 17841</strain>
    </source>
</reference>
<dbReference type="Proteomes" id="UP001501243">
    <property type="component" value="Unassembled WGS sequence"/>
</dbReference>
<comment type="caution">
    <text evidence="1">The sequence shown here is derived from an EMBL/GenBank/DDBJ whole genome shotgun (WGS) entry which is preliminary data.</text>
</comment>
<dbReference type="EMBL" id="BAABGQ010000003">
    <property type="protein sequence ID" value="GAA4493857.1"/>
    <property type="molecule type" value="Genomic_DNA"/>
</dbReference>
<gene>
    <name evidence="1" type="ORF">GCM10023172_02970</name>
</gene>
<accession>A0ABP8PXH1</accession>
<name>A0ABP8PXH1_9BACT</name>
<protein>
    <submittedName>
        <fullName evidence="1">Uncharacterized protein</fullName>
    </submittedName>
</protein>
<evidence type="ECO:0000313" key="1">
    <source>
        <dbReference type="EMBL" id="GAA4493857.1"/>
    </source>
</evidence>
<proteinExistence type="predicted"/>
<sequence length="70" mass="7518">MDSGLQKRPLSAYLSRSLRHADDYRGVPDCPSGAGPWLARGSWDTTGPGFPFAGFGASHFGLRGRAGYFN</sequence>